<organism evidence="2 3">
    <name type="scientific">Haloarcula onubensis</name>
    <dbReference type="NCBI Taxonomy" id="2950539"/>
    <lineage>
        <taxon>Archaea</taxon>
        <taxon>Methanobacteriati</taxon>
        <taxon>Methanobacteriota</taxon>
        <taxon>Stenosarchaea group</taxon>
        <taxon>Halobacteria</taxon>
        <taxon>Halobacteriales</taxon>
        <taxon>Haloarculaceae</taxon>
        <taxon>Haloarcula</taxon>
    </lineage>
</organism>
<feature type="compositionally biased region" description="Polar residues" evidence="1">
    <location>
        <begin position="39"/>
        <end position="54"/>
    </location>
</feature>
<dbReference type="EMBL" id="JAMQOS010000004">
    <property type="protein sequence ID" value="MDS0283131.1"/>
    <property type="molecule type" value="Genomic_DNA"/>
</dbReference>
<dbReference type="RefSeq" id="WP_310900964.1">
    <property type="nucleotide sequence ID" value="NZ_JAMQOS010000004.1"/>
</dbReference>
<protein>
    <submittedName>
        <fullName evidence="2">Uncharacterized protein</fullName>
    </submittedName>
</protein>
<evidence type="ECO:0000256" key="1">
    <source>
        <dbReference type="SAM" id="MobiDB-lite"/>
    </source>
</evidence>
<dbReference type="PROSITE" id="PS51257">
    <property type="entry name" value="PROKAR_LIPOPROTEIN"/>
    <property type="match status" value="1"/>
</dbReference>
<gene>
    <name evidence="2" type="ORF">NDI86_13450</name>
</gene>
<reference evidence="2 3" key="1">
    <citation type="submission" date="2022-06" db="EMBL/GenBank/DDBJ databases">
        <title>Halomicroarcula sp. a new haloarchaeum isolate from saline soil.</title>
        <authorList>
            <person name="Strakova D."/>
            <person name="Galisteo C."/>
            <person name="Sanchez-Porro C."/>
            <person name="Ventosa A."/>
        </authorList>
    </citation>
    <scope>NUCLEOTIDE SEQUENCE [LARGE SCALE GENOMIC DNA]</scope>
    <source>
        <strain evidence="2 3">S3CR25-11</strain>
    </source>
</reference>
<sequence>MNRRRVLATLGVGLGGITGCLSGRPTGSTATGDRATADETPTGTDATATPSGSQEPVGDIVVKKAIAYESLMGSGGVLAPVDEQFVVASLPDRDGTGRATYTFETDASSWTAGLPQTRGARNASVAGVSRPFVAFTVPSPLSASNPRIRRAGDGAERQLSADARATLTAPAPRFELDELVVPDSVEAGAPLSVSLSATNVSDTDGRFLAAVYWPTARIADDDESHVVDRTVAAGDSLTASLELATEYTASESGPVTLSVDGHVRASREVRLEKG</sequence>
<comment type="caution">
    <text evidence="2">The sequence shown here is derived from an EMBL/GenBank/DDBJ whole genome shotgun (WGS) entry which is preliminary data.</text>
</comment>
<evidence type="ECO:0000313" key="3">
    <source>
        <dbReference type="Proteomes" id="UP001268864"/>
    </source>
</evidence>
<name>A0ABU2FSK2_9EURY</name>
<keyword evidence="3" id="KW-1185">Reference proteome</keyword>
<accession>A0ABU2FSK2</accession>
<evidence type="ECO:0000313" key="2">
    <source>
        <dbReference type="EMBL" id="MDS0283131.1"/>
    </source>
</evidence>
<dbReference type="Proteomes" id="UP001268864">
    <property type="component" value="Unassembled WGS sequence"/>
</dbReference>
<feature type="region of interest" description="Disordered" evidence="1">
    <location>
        <begin position="21"/>
        <end position="56"/>
    </location>
</feature>
<proteinExistence type="predicted"/>